<accession>A0A8J7P8P1</accession>
<organism evidence="1 2">
    <name type="scientific">Candidatus Obscuribacter phosphatis</name>
    <dbReference type="NCBI Taxonomy" id="1906157"/>
    <lineage>
        <taxon>Bacteria</taxon>
        <taxon>Bacillati</taxon>
        <taxon>Candidatus Melainabacteria</taxon>
        <taxon>Candidatus Obscuribacterales</taxon>
        <taxon>Candidatus Obscuribacteraceae</taxon>
        <taxon>Candidatus Obscuribacter</taxon>
    </lineage>
</organism>
<protein>
    <submittedName>
        <fullName evidence="1">Uncharacterized protein</fullName>
    </submittedName>
</protein>
<proteinExistence type="predicted"/>
<dbReference type="EMBL" id="JAFLCK010000012">
    <property type="protein sequence ID" value="MBN8660706.1"/>
    <property type="molecule type" value="Genomic_DNA"/>
</dbReference>
<evidence type="ECO:0000313" key="1">
    <source>
        <dbReference type="EMBL" id="MBN8660706.1"/>
    </source>
</evidence>
<gene>
    <name evidence="1" type="ORF">J0M35_10105</name>
</gene>
<evidence type="ECO:0000313" key="2">
    <source>
        <dbReference type="Proteomes" id="UP000664277"/>
    </source>
</evidence>
<name>A0A8J7P8P1_9BACT</name>
<reference evidence="1" key="1">
    <citation type="submission" date="2021-02" db="EMBL/GenBank/DDBJ databases">
        <title>Genome-Resolved Metagenomics of a Microbial Community Performing Photosynthetic Biological Nutrient Removal.</title>
        <authorList>
            <person name="Mcdaniel E.A."/>
        </authorList>
    </citation>
    <scope>NUCLEOTIDE SEQUENCE</scope>
    <source>
        <strain evidence="1">UWPOB_OBS1</strain>
    </source>
</reference>
<comment type="caution">
    <text evidence="1">The sequence shown here is derived from an EMBL/GenBank/DDBJ whole genome shotgun (WGS) entry which is preliminary data.</text>
</comment>
<dbReference type="AlphaFoldDB" id="A0A8J7P8P1"/>
<dbReference type="Proteomes" id="UP000664277">
    <property type="component" value="Unassembled WGS sequence"/>
</dbReference>
<sequence>MSHFRSTLNRKPVLGLRFLLAGSHARTRIRNKFCVLLSDEVVARKLQSLCHGAALQTALARTSLYLSLKESAKKFVLSRLAWMGKVNR</sequence>